<evidence type="ECO:0000259" key="6">
    <source>
        <dbReference type="Pfam" id="PF00496"/>
    </source>
</evidence>
<dbReference type="Proteomes" id="UP000886819">
    <property type="component" value="Unassembled WGS sequence"/>
</dbReference>
<dbReference type="InterPro" id="IPR000914">
    <property type="entry name" value="SBP_5_dom"/>
</dbReference>
<evidence type="ECO:0000256" key="4">
    <source>
        <dbReference type="ARBA" id="ARBA00022729"/>
    </source>
</evidence>
<dbReference type="CDD" id="cd08504">
    <property type="entry name" value="PBP2_OppA"/>
    <property type="match status" value="1"/>
</dbReference>
<dbReference type="Gene3D" id="3.10.105.10">
    <property type="entry name" value="Dipeptide-binding Protein, Domain 3"/>
    <property type="match status" value="1"/>
</dbReference>
<dbReference type="InterPro" id="IPR039424">
    <property type="entry name" value="SBP_5"/>
</dbReference>
<dbReference type="InterPro" id="IPR030678">
    <property type="entry name" value="Peptide/Ni-bd"/>
</dbReference>
<evidence type="ECO:0000313" key="8">
    <source>
        <dbReference type="Proteomes" id="UP000886819"/>
    </source>
</evidence>
<accession>A0A9D1CJ72</accession>
<evidence type="ECO:0000256" key="1">
    <source>
        <dbReference type="ARBA" id="ARBA00004196"/>
    </source>
</evidence>
<comment type="caution">
    <text evidence="7">The sequence shown here is derived from an EMBL/GenBank/DDBJ whole genome shotgun (WGS) entry which is preliminary data.</text>
</comment>
<organism evidence="7 8">
    <name type="scientific">Candidatus Avichristensenella intestinipullorum</name>
    <dbReference type="NCBI Taxonomy" id="2840693"/>
    <lineage>
        <taxon>Bacteria</taxon>
        <taxon>Bacillati</taxon>
        <taxon>Bacillota</taxon>
        <taxon>Clostridia</taxon>
        <taxon>Candidatus Avichristensenella</taxon>
    </lineage>
</organism>
<dbReference type="PANTHER" id="PTHR30290">
    <property type="entry name" value="PERIPLASMIC BINDING COMPONENT OF ABC TRANSPORTER"/>
    <property type="match status" value="1"/>
</dbReference>
<evidence type="ECO:0000256" key="3">
    <source>
        <dbReference type="ARBA" id="ARBA00022448"/>
    </source>
</evidence>
<keyword evidence="4 5" id="KW-0732">Signal</keyword>
<gene>
    <name evidence="7" type="ORF">IAA66_02150</name>
</gene>
<proteinExistence type="inferred from homology"/>
<reference evidence="7" key="2">
    <citation type="journal article" date="2021" name="PeerJ">
        <title>Extensive microbial diversity within the chicken gut microbiome revealed by metagenomics and culture.</title>
        <authorList>
            <person name="Gilroy R."/>
            <person name="Ravi A."/>
            <person name="Getino M."/>
            <person name="Pursley I."/>
            <person name="Horton D.L."/>
            <person name="Alikhan N.F."/>
            <person name="Baker D."/>
            <person name="Gharbi K."/>
            <person name="Hall N."/>
            <person name="Watson M."/>
            <person name="Adriaenssens E.M."/>
            <person name="Foster-Nyarko E."/>
            <person name="Jarju S."/>
            <person name="Secka A."/>
            <person name="Antonio M."/>
            <person name="Oren A."/>
            <person name="Chaudhuri R.R."/>
            <person name="La Ragione R."/>
            <person name="Hildebrand F."/>
            <person name="Pallen M.J."/>
        </authorList>
    </citation>
    <scope>NUCLEOTIDE SEQUENCE</scope>
    <source>
        <strain evidence="7">ChiHile30-977</strain>
    </source>
</reference>
<comment type="subcellular location">
    <subcellularLocation>
        <location evidence="1">Cell envelope</location>
    </subcellularLocation>
</comment>
<dbReference type="EMBL" id="DVFI01000030">
    <property type="protein sequence ID" value="HIQ62374.1"/>
    <property type="molecule type" value="Genomic_DNA"/>
</dbReference>
<keyword evidence="3" id="KW-0813">Transport</keyword>
<dbReference type="GO" id="GO:1904680">
    <property type="term" value="F:peptide transmembrane transporter activity"/>
    <property type="evidence" value="ECO:0007669"/>
    <property type="project" value="TreeGrafter"/>
</dbReference>
<feature type="chain" id="PRO_5038570425" evidence="5">
    <location>
        <begin position="27"/>
        <end position="572"/>
    </location>
</feature>
<dbReference type="Pfam" id="PF00496">
    <property type="entry name" value="SBP_bac_5"/>
    <property type="match status" value="1"/>
</dbReference>
<dbReference type="AlphaFoldDB" id="A0A9D1CJ72"/>
<sequence>MKNRRWVRLFAMAMMCVMMLSGSALASEIDMSGATNPNAGLGYYPGTSEAGAISVEYSNMSVMNPILMTDNTEFSISLHVWDCLVKLDTQNNLVAGAAESWESSEDGMKWTFKIREGGKWVNSAGEVVGDVTAHDFVFAWSELLNPTNAAAYYYFATIFKNAQAYYDYLSGVEGAEEVTLDQVGFRAVDDYTLEIELENYLPYLLQYLKFEVLTPIYQPFYEEVGAENYGTSPETLLYNGPFYMTDWVPEYTITTVRNPNWWNAENVTLEKINWVKMRYYAFLGGEMDIVNLTGEQRAALEARGFTPSAYVGGYSYYFWVNTLETSDMRSLNLRKAVEAAIDRQQLIDTVFKNDNKAPDAFSFGISGVAAPTFAEVVVEANGGEPLYSANADPEKAKEYLAAALEELGYSDASEVKLSIMTSEGTQNELFSKVVQKQLRQTLGLEVDIEILTSTEWRARRNAKEFDICHGGWGPDYNDPMTDLDLFESTGGNNHTGYANPEYDALLDAARQEVDPVAREQIFVQLEFMLKEDLPIIPIYWCYEDYAVSEKLVSGYARMPFQGYNLIYTRLAD</sequence>
<dbReference type="GO" id="GO:0043190">
    <property type="term" value="C:ATP-binding cassette (ABC) transporter complex"/>
    <property type="evidence" value="ECO:0007669"/>
    <property type="project" value="InterPro"/>
</dbReference>
<feature type="domain" description="Solute-binding protein family 5" evidence="6">
    <location>
        <begin position="93"/>
        <end position="493"/>
    </location>
</feature>
<name>A0A9D1CJ72_9FIRM</name>
<feature type="signal peptide" evidence="5">
    <location>
        <begin position="1"/>
        <end position="26"/>
    </location>
</feature>
<comment type="similarity">
    <text evidence="2">Belongs to the bacterial solute-binding protein 5 family.</text>
</comment>
<dbReference type="SUPFAM" id="SSF53850">
    <property type="entry name" value="Periplasmic binding protein-like II"/>
    <property type="match status" value="1"/>
</dbReference>
<evidence type="ECO:0000256" key="2">
    <source>
        <dbReference type="ARBA" id="ARBA00005695"/>
    </source>
</evidence>
<evidence type="ECO:0000256" key="5">
    <source>
        <dbReference type="SAM" id="SignalP"/>
    </source>
</evidence>
<dbReference type="PANTHER" id="PTHR30290:SF10">
    <property type="entry name" value="PERIPLASMIC OLIGOPEPTIDE-BINDING PROTEIN-RELATED"/>
    <property type="match status" value="1"/>
</dbReference>
<protein>
    <submittedName>
        <fullName evidence="7">Peptide ABC transporter substrate-binding protein</fullName>
    </submittedName>
</protein>
<reference evidence="7" key="1">
    <citation type="submission" date="2020-10" db="EMBL/GenBank/DDBJ databases">
        <authorList>
            <person name="Gilroy R."/>
        </authorList>
    </citation>
    <scope>NUCLEOTIDE SEQUENCE</scope>
    <source>
        <strain evidence="7">ChiHile30-977</strain>
    </source>
</reference>
<dbReference type="Gene3D" id="3.40.190.10">
    <property type="entry name" value="Periplasmic binding protein-like II"/>
    <property type="match status" value="1"/>
</dbReference>
<dbReference type="GO" id="GO:0042597">
    <property type="term" value="C:periplasmic space"/>
    <property type="evidence" value="ECO:0007669"/>
    <property type="project" value="UniProtKB-ARBA"/>
</dbReference>
<dbReference type="Gene3D" id="3.90.76.10">
    <property type="entry name" value="Dipeptide-binding Protein, Domain 1"/>
    <property type="match status" value="1"/>
</dbReference>
<dbReference type="PIRSF" id="PIRSF002741">
    <property type="entry name" value="MppA"/>
    <property type="match status" value="1"/>
</dbReference>
<evidence type="ECO:0000313" key="7">
    <source>
        <dbReference type="EMBL" id="HIQ62374.1"/>
    </source>
</evidence>
<dbReference type="GO" id="GO:0030313">
    <property type="term" value="C:cell envelope"/>
    <property type="evidence" value="ECO:0007669"/>
    <property type="project" value="UniProtKB-SubCell"/>
</dbReference>
<dbReference type="GO" id="GO:0015833">
    <property type="term" value="P:peptide transport"/>
    <property type="evidence" value="ECO:0007669"/>
    <property type="project" value="TreeGrafter"/>
</dbReference>